<dbReference type="AlphaFoldDB" id="A0A2A2SFG3"/>
<dbReference type="RefSeq" id="WP_095998188.1">
    <property type="nucleotide sequence ID" value="NZ_NSLI01000003.1"/>
</dbReference>
<keyword evidence="2" id="KW-1185">Reference proteome</keyword>
<dbReference type="Proteomes" id="UP000218151">
    <property type="component" value="Unassembled WGS sequence"/>
</dbReference>
<reference evidence="2" key="1">
    <citation type="submission" date="2017-09" db="EMBL/GenBank/DDBJ databases">
        <authorList>
            <person name="Feng G."/>
            <person name="Zhu H."/>
        </authorList>
    </citation>
    <scope>NUCLEOTIDE SEQUENCE [LARGE SCALE GENOMIC DNA]</scope>
    <source>
        <strain evidence="2">1PNM-20</strain>
    </source>
</reference>
<accession>A0A2A2SFG3</accession>
<organism evidence="1 2">
    <name type="scientific">Sphingomonas lenta</name>
    <dbReference type="NCBI Taxonomy" id="1141887"/>
    <lineage>
        <taxon>Bacteria</taxon>
        <taxon>Pseudomonadati</taxon>
        <taxon>Pseudomonadota</taxon>
        <taxon>Alphaproteobacteria</taxon>
        <taxon>Sphingomonadales</taxon>
        <taxon>Sphingomonadaceae</taxon>
        <taxon>Sphingomonas</taxon>
    </lineage>
</organism>
<dbReference type="OrthoDB" id="7854481at2"/>
<dbReference type="EMBL" id="NSLI01000003">
    <property type="protein sequence ID" value="PAX07945.1"/>
    <property type="molecule type" value="Genomic_DNA"/>
</dbReference>
<protein>
    <recommendedName>
        <fullName evidence="3">HEPN domain-containing protein</fullName>
    </recommendedName>
</protein>
<evidence type="ECO:0000313" key="2">
    <source>
        <dbReference type="Proteomes" id="UP000218151"/>
    </source>
</evidence>
<evidence type="ECO:0008006" key="3">
    <source>
        <dbReference type="Google" id="ProtNLM"/>
    </source>
</evidence>
<proteinExistence type="predicted"/>
<name>A0A2A2SFG3_9SPHN</name>
<evidence type="ECO:0000313" key="1">
    <source>
        <dbReference type="EMBL" id="PAX07945.1"/>
    </source>
</evidence>
<comment type="caution">
    <text evidence="1">The sequence shown here is derived from an EMBL/GenBank/DDBJ whole genome shotgun (WGS) entry which is preliminary data.</text>
</comment>
<sequence length="155" mass="17008">MRPVSNAARDEYPGQTATPAQLCSLADEYRLAAKALAPLGRSGDPRSRSPFRLVALQAIELYLNAALIHYGHDAVLIRGLQHDMAKRAELVAAGLRLRRRTAGHLVQLGKRREYLLARYDPSSGTLLSEVNRVTATLDEVARKVATLLNQVRPSA</sequence>
<gene>
    <name evidence="1" type="ORF">CKY28_10090</name>
</gene>